<sequence length="132" mass="14612">MSTSADLLASNLHRIIDPALKHGFAKDLGPVGIGPLPDGQEIGILAEGNKLVEGRDTGLDNGFRTSNSAATHTLNQQSDVLWRGPTASTHQSQTKFGDKLVHSLGKFRRRQWIRCTVLTEHWQSSVRHTRHR</sequence>
<protein>
    <submittedName>
        <fullName evidence="1">Unannotated protein</fullName>
    </submittedName>
</protein>
<accession>A0A6J6XTV8</accession>
<dbReference type="AlphaFoldDB" id="A0A6J6XTV8"/>
<evidence type="ECO:0000313" key="1">
    <source>
        <dbReference type="EMBL" id="CAB4799645.1"/>
    </source>
</evidence>
<organism evidence="1">
    <name type="scientific">freshwater metagenome</name>
    <dbReference type="NCBI Taxonomy" id="449393"/>
    <lineage>
        <taxon>unclassified sequences</taxon>
        <taxon>metagenomes</taxon>
        <taxon>ecological metagenomes</taxon>
    </lineage>
</organism>
<name>A0A6J6XTV8_9ZZZZ</name>
<reference evidence="1" key="1">
    <citation type="submission" date="2020-05" db="EMBL/GenBank/DDBJ databases">
        <authorList>
            <person name="Chiriac C."/>
            <person name="Salcher M."/>
            <person name="Ghai R."/>
            <person name="Kavagutti S V."/>
        </authorList>
    </citation>
    <scope>NUCLEOTIDE SEQUENCE</scope>
</reference>
<gene>
    <name evidence="1" type="ORF">UFOPK3024_00527</name>
</gene>
<proteinExistence type="predicted"/>
<dbReference type="EMBL" id="CAFAAK010000092">
    <property type="protein sequence ID" value="CAB4799645.1"/>
    <property type="molecule type" value="Genomic_DNA"/>
</dbReference>